<accession>A0A2M6P0B6</accession>
<organism evidence="2 3">
    <name type="scientific">Candidatus Magasanikbacteria bacterium CG10_big_fil_rev_8_21_14_0_10_38_6</name>
    <dbReference type="NCBI Taxonomy" id="1974647"/>
    <lineage>
        <taxon>Bacteria</taxon>
        <taxon>Candidatus Magasanikiibacteriota</taxon>
    </lineage>
</organism>
<reference evidence="3" key="1">
    <citation type="submission" date="2017-09" db="EMBL/GenBank/DDBJ databases">
        <title>Depth-based differentiation of microbial function through sediment-hosted aquifers and enrichment of novel symbionts in the deep terrestrial subsurface.</title>
        <authorList>
            <person name="Probst A.J."/>
            <person name="Ladd B."/>
            <person name="Jarett J.K."/>
            <person name="Geller-Mcgrath D.E."/>
            <person name="Sieber C.M.K."/>
            <person name="Emerson J.B."/>
            <person name="Anantharaman K."/>
            <person name="Thomas B.C."/>
            <person name="Malmstrom R."/>
            <person name="Stieglmeier M."/>
            <person name="Klingl A."/>
            <person name="Woyke T."/>
            <person name="Ryan C.M."/>
            <person name="Banfield J.F."/>
        </authorList>
    </citation>
    <scope>NUCLEOTIDE SEQUENCE [LARGE SCALE GENOMIC DNA]</scope>
</reference>
<feature type="transmembrane region" description="Helical" evidence="1">
    <location>
        <begin position="57"/>
        <end position="74"/>
    </location>
</feature>
<dbReference type="AlphaFoldDB" id="A0A2M6P0B6"/>
<name>A0A2M6P0B6_9BACT</name>
<dbReference type="Proteomes" id="UP000228528">
    <property type="component" value="Unassembled WGS sequence"/>
</dbReference>
<protein>
    <recommendedName>
        <fullName evidence="4">DUF11 domain-containing protein</fullName>
    </recommendedName>
</protein>
<dbReference type="NCBIfam" id="TIGR01451">
    <property type="entry name" value="B_ant_repeat"/>
    <property type="match status" value="1"/>
</dbReference>
<dbReference type="EMBL" id="PFBW01000236">
    <property type="protein sequence ID" value="PIR76840.1"/>
    <property type="molecule type" value="Genomic_DNA"/>
</dbReference>
<sequence>MKFFEEHFTIDHLKKAPHKWFAALCLFPIHAAEMKYKKTYHLKFSHAKKLFFFDMSLLSSIVILIIASITWFTFDPTISGLVSLQITASKDKIKSGDYIEYTISFENKSDISLTNATLTITPPSGFVMSTTTEKITRIDRIEPHSQGQKTISGYFFATPNQETKTIATLTYTQEQNTNIEVKRTTIFGTARNSILETILEISDTIIDKGSTPINITLTNTGNQPIESITIALPNTQEFTLSSSSSQKIAIDTLLPGQTKHIIGELTTRITNTEITNLPIEITPSIVVNNTQIPQETVRQTLTVLHPNMGVYATWSNETSGIPGSTNILNLTLTNNGNTDLVDILVTTELPSDIVDIISAKEKNQGILKKNILTITKDFHPGLAVLQPHRSITIPLFIPIAQIPKGNGTPLNLTLQPEIHAALPNNIETTYNTQTKTASIPIGTTLISEATLRYFTTEGDQIGRGPLPAVVGKQTKYWALINLQNTAGTREQIHLQATLAPSAQWTGKTSVSHGNDVMYNPQTRMISWQITSLAPFEKAGVYIELGITPTQAQQGQSPELLKNITITAVDPHIKQTLTTYLTPLDITLPKDPMGNQKGTKIE</sequence>
<gene>
    <name evidence="2" type="ORF">COU30_05710</name>
</gene>
<keyword evidence="1" id="KW-0812">Transmembrane</keyword>
<keyword evidence="1" id="KW-1133">Transmembrane helix</keyword>
<evidence type="ECO:0000313" key="2">
    <source>
        <dbReference type="EMBL" id="PIR76840.1"/>
    </source>
</evidence>
<comment type="caution">
    <text evidence="2">The sequence shown here is derived from an EMBL/GenBank/DDBJ whole genome shotgun (WGS) entry which is preliminary data.</text>
</comment>
<proteinExistence type="predicted"/>
<evidence type="ECO:0008006" key="4">
    <source>
        <dbReference type="Google" id="ProtNLM"/>
    </source>
</evidence>
<dbReference type="InterPro" id="IPR047589">
    <property type="entry name" value="DUF11_rpt"/>
</dbReference>
<evidence type="ECO:0000313" key="3">
    <source>
        <dbReference type="Proteomes" id="UP000228528"/>
    </source>
</evidence>
<evidence type="ECO:0000256" key="1">
    <source>
        <dbReference type="SAM" id="Phobius"/>
    </source>
</evidence>
<keyword evidence="1" id="KW-0472">Membrane</keyword>